<dbReference type="eggNOG" id="ENOG502SF7B">
    <property type="taxonomic scope" value="Eukaryota"/>
</dbReference>
<protein>
    <submittedName>
        <fullName evidence="3">Uncharacterized protein</fullName>
    </submittedName>
</protein>
<dbReference type="EMBL" id="JH717985">
    <property type="protein sequence ID" value="EJC97784.1"/>
    <property type="molecule type" value="Genomic_DNA"/>
</dbReference>
<dbReference type="RefSeq" id="XP_007272001.1">
    <property type="nucleotide sequence ID" value="XM_007271939.1"/>
</dbReference>
<gene>
    <name evidence="3" type="ORF">FOMMEDRAFT_162603</name>
</gene>
<organism evidence="3 4">
    <name type="scientific">Fomitiporia mediterranea (strain MF3/22)</name>
    <name type="common">Grapevine white-rot fungus</name>
    <dbReference type="NCBI Taxonomy" id="694068"/>
    <lineage>
        <taxon>Eukaryota</taxon>
        <taxon>Fungi</taxon>
        <taxon>Dikarya</taxon>
        <taxon>Basidiomycota</taxon>
        <taxon>Agaricomycotina</taxon>
        <taxon>Agaricomycetes</taxon>
        <taxon>Hymenochaetales</taxon>
        <taxon>Hymenochaetaceae</taxon>
        <taxon>Fomitiporia</taxon>
    </lineage>
</organism>
<proteinExistence type="predicted"/>
<evidence type="ECO:0000256" key="2">
    <source>
        <dbReference type="SAM" id="Phobius"/>
    </source>
</evidence>
<dbReference type="InterPro" id="IPR031833">
    <property type="entry name" value="DUF4748"/>
</dbReference>
<feature type="compositionally biased region" description="Polar residues" evidence="1">
    <location>
        <begin position="74"/>
        <end position="94"/>
    </location>
</feature>
<accession>R7SJM6</accession>
<dbReference type="KEGG" id="fme:FOMMEDRAFT_162603"/>
<dbReference type="Pfam" id="PF15932">
    <property type="entry name" value="DUF4748"/>
    <property type="match status" value="1"/>
</dbReference>
<dbReference type="OMA" id="PAMDWRE"/>
<keyword evidence="2" id="KW-1133">Transmembrane helix</keyword>
<keyword evidence="4" id="KW-1185">Reference proteome</keyword>
<dbReference type="Proteomes" id="UP000053630">
    <property type="component" value="Unassembled WGS sequence"/>
</dbReference>
<feature type="region of interest" description="Disordered" evidence="1">
    <location>
        <begin position="52"/>
        <end position="111"/>
    </location>
</feature>
<feature type="transmembrane region" description="Helical" evidence="2">
    <location>
        <begin position="27"/>
        <end position="44"/>
    </location>
</feature>
<dbReference type="OrthoDB" id="2559326at2759"/>
<dbReference type="AlphaFoldDB" id="R7SJM6"/>
<dbReference type="GeneID" id="18675870"/>
<name>R7SJM6_FOMME</name>
<evidence type="ECO:0000313" key="4">
    <source>
        <dbReference type="Proteomes" id="UP000053630"/>
    </source>
</evidence>
<reference evidence="4" key="1">
    <citation type="journal article" date="2012" name="Science">
        <title>The Paleozoic origin of enzymatic lignin decomposition reconstructed from 31 fungal genomes.</title>
        <authorList>
            <person name="Floudas D."/>
            <person name="Binder M."/>
            <person name="Riley R."/>
            <person name="Barry K."/>
            <person name="Blanchette R.A."/>
            <person name="Henrissat B."/>
            <person name="Martinez A.T."/>
            <person name="Otillar R."/>
            <person name="Spatafora J.W."/>
            <person name="Yadav J.S."/>
            <person name="Aerts A."/>
            <person name="Benoit I."/>
            <person name="Boyd A."/>
            <person name="Carlson A."/>
            <person name="Copeland A."/>
            <person name="Coutinho P.M."/>
            <person name="de Vries R.P."/>
            <person name="Ferreira P."/>
            <person name="Findley K."/>
            <person name="Foster B."/>
            <person name="Gaskell J."/>
            <person name="Glotzer D."/>
            <person name="Gorecki P."/>
            <person name="Heitman J."/>
            <person name="Hesse C."/>
            <person name="Hori C."/>
            <person name="Igarashi K."/>
            <person name="Jurgens J.A."/>
            <person name="Kallen N."/>
            <person name="Kersten P."/>
            <person name="Kohler A."/>
            <person name="Kuees U."/>
            <person name="Kumar T.K.A."/>
            <person name="Kuo A."/>
            <person name="LaButti K."/>
            <person name="Larrondo L.F."/>
            <person name="Lindquist E."/>
            <person name="Ling A."/>
            <person name="Lombard V."/>
            <person name="Lucas S."/>
            <person name="Lundell T."/>
            <person name="Martin R."/>
            <person name="McLaughlin D.J."/>
            <person name="Morgenstern I."/>
            <person name="Morin E."/>
            <person name="Murat C."/>
            <person name="Nagy L.G."/>
            <person name="Nolan M."/>
            <person name="Ohm R.A."/>
            <person name="Patyshakuliyeva A."/>
            <person name="Rokas A."/>
            <person name="Ruiz-Duenas F.J."/>
            <person name="Sabat G."/>
            <person name="Salamov A."/>
            <person name="Samejima M."/>
            <person name="Schmutz J."/>
            <person name="Slot J.C."/>
            <person name="St John F."/>
            <person name="Stenlid J."/>
            <person name="Sun H."/>
            <person name="Sun S."/>
            <person name="Syed K."/>
            <person name="Tsang A."/>
            <person name="Wiebenga A."/>
            <person name="Young D."/>
            <person name="Pisabarro A."/>
            <person name="Eastwood D.C."/>
            <person name="Martin F."/>
            <person name="Cullen D."/>
            <person name="Grigoriev I.V."/>
            <person name="Hibbett D.S."/>
        </authorList>
    </citation>
    <scope>NUCLEOTIDE SEQUENCE [LARGE SCALE GENOMIC DNA]</scope>
    <source>
        <strain evidence="4">MF3/22</strain>
    </source>
</reference>
<sequence>MNDPRSMVSLFSVLTSGDFGLTRQYKMIGWGALLFAAGSGYYFARKDLNERRREQARQGLRGPAMDWREKIEQNSDALQSASGTKNSATPSSGSKVVPTPNPKEPPEGKPS</sequence>
<evidence type="ECO:0000313" key="3">
    <source>
        <dbReference type="EMBL" id="EJC97784.1"/>
    </source>
</evidence>
<keyword evidence="2" id="KW-0472">Membrane</keyword>
<keyword evidence="2" id="KW-0812">Transmembrane</keyword>
<evidence type="ECO:0000256" key="1">
    <source>
        <dbReference type="SAM" id="MobiDB-lite"/>
    </source>
</evidence>